<feature type="domain" description="DYW" evidence="2">
    <location>
        <begin position="5"/>
        <end position="97"/>
    </location>
</feature>
<comment type="caution">
    <text evidence="3">The sequence shown here is derived from an EMBL/GenBank/DDBJ whole genome shotgun (WGS) entry which is preliminary data.</text>
</comment>
<protein>
    <submittedName>
        <fullName evidence="3">Pentatricopeptide repeat-containing protein at4g16835 mitochondrial</fullName>
    </submittedName>
</protein>
<dbReference type="AlphaFoldDB" id="A0A830BFP6"/>
<comment type="similarity">
    <text evidence="1">Belongs to the PPR family. PCMP-H subfamily.</text>
</comment>
<accession>A0A830BFP6</accession>
<sequence length="97" mass="11367">MRLAGYVPNLESALHDVGEEQKEQLFLWHSEKLAIAFGLMRVDIVLLIRVFKNLRVCDDCHLEIKFMSAVEGREIIVRDTTRFHHFRDGKCSCGDYW</sequence>
<evidence type="ECO:0000313" key="4">
    <source>
        <dbReference type="Proteomes" id="UP000653305"/>
    </source>
</evidence>
<proteinExistence type="inferred from homology"/>
<dbReference type="InterPro" id="IPR032867">
    <property type="entry name" value="DYW_dom"/>
</dbReference>
<evidence type="ECO:0000259" key="2">
    <source>
        <dbReference type="Pfam" id="PF14432"/>
    </source>
</evidence>
<reference evidence="3" key="1">
    <citation type="submission" date="2020-07" db="EMBL/GenBank/DDBJ databases">
        <title>Ethylene signaling mediates host invasion by parasitic plants.</title>
        <authorList>
            <person name="Yoshida S."/>
        </authorList>
    </citation>
    <scope>NUCLEOTIDE SEQUENCE</scope>
    <source>
        <strain evidence="3">Okayama</strain>
    </source>
</reference>
<dbReference type="Pfam" id="PF14432">
    <property type="entry name" value="DYW_deaminase"/>
    <property type="match status" value="1"/>
</dbReference>
<evidence type="ECO:0000313" key="3">
    <source>
        <dbReference type="EMBL" id="GFP83594.1"/>
    </source>
</evidence>
<dbReference type="GO" id="GO:0008270">
    <property type="term" value="F:zinc ion binding"/>
    <property type="evidence" value="ECO:0007669"/>
    <property type="project" value="InterPro"/>
</dbReference>
<name>A0A830BFP6_9LAMI</name>
<dbReference type="OrthoDB" id="185373at2759"/>
<evidence type="ECO:0000256" key="1">
    <source>
        <dbReference type="ARBA" id="ARBA00006643"/>
    </source>
</evidence>
<dbReference type="EMBL" id="BMAC01000066">
    <property type="protein sequence ID" value="GFP83594.1"/>
    <property type="molecule type" value="Genomic_DNA"/>
</dbReference>
<gene>
    <name evidence="3" type="ORF">PHJA_000502800</name>
</gene>
<keyword evidence="4" id="KW-1185">Reference proteome</keyword>
<dbReference type="Proteomes" id="UP000653305">
    <property type="component" value="Unassembled WGS sequence"/>
</dbReference>
<organism evidence="3 4">
    <name type="scientific">Phtheirospermum japonicum</name>
    <dbReference type="NCBI Taxonomy" id="374723"/>
    <lineage>
        <taxon>Eukaryota</taxon>
        <taxon>Viridiplantae</taxon>
        <taxon>Streptophyta</taxon>
        <taxon>Embryophyta</taxon>
        <taxon>Tracheophyta</taxon>
        <taxon>Spermatophyta</taxon>
        <taxon>Magnoliopsida</taxon>
        <taxon>eudicotyledons</taxon>
        <taxon>Gunneridae</taxon>
        <taxon>Pentapetalae</taxon>
        <taxon>asterids</taxon>
        <taxon>lamiids</taxon>
        <taxon>Lamiales</taxon>
        <taxon>Orobanchaceae</taxon>
        <taxon>Orobanchaceae incertae sedis</taxon>
        <taxon>Phtheirospermum</taxon>
    </lineage>
</organism>